<dbReference type="SUPFAM" id="SSF56672">
    <property type="entry name" value="DNA/RNA polymerases"/>
    <property type="match status" value="1"/>
</dbReference>
<feature type="region of interest" description="Disordered" evidence="1">
    <location>
        <begin position="17"/>
        <end position="57"/>
    </location>
</feature>
<sequence>MAPADELCQQLCNLSTTLGQKDPRQPAKNNTAYNNLKNGNNLSTTLGQEDPRKPAKNNTAYTNLKNGNIEYLKTEIKNEIEKIHSNINTNLPFRTDVKAEIRTIVETPIWSKQYPYPLSVNTFVNNEIKNLLDNGIIRPSKSPYNSPIWVVPKKGINENGSPKLRQHNNYNREANMSNYVNQQNSQLFNYSNRANDTFSQQHRQQNSNNNINNNQRQNNSNSVTLNSSTQPSFNSNYSNQTYRINRNSSSFFNQNNNNNNERLLNNRSNNRFRSETVVEPMEIGVNENEQNFQLEGQGSYPI</sequence>
<name>A0ABM3K6X1_BACDO</name>
<dbReference type="InterPro" id="IPR043502">
    <property type="entry name" value="DNA/RNA_pol_sf"/>
</dbReference>
<feature type="compositionally biased region" description="Polar residues" evidence="1">
    <location>
        <begin position="27"/>
        <end position="47"/>
    </location>
</feature>
<accession>A0ABM3K6X1</accession>
<reference evidence="3" key="1">
    <citation type="submission" date="2025-08" db="UniProtKB">
        <authorList>
            <consortium name="RefSeq"/>
        </authorList>
    </citation>
    <scope>IDENTIFICATION</scope>
    <source>
        <tissue evidence="3">Adult</tissue>
    </source>
</reference>
<evidence type="ECO:0000313" key="2">
    <source>
        <dbReference type="Proteomes" id="UP001652620"/>
    </source>
</evidence>
<gene>
    <name evidence="3" type="primary">LOC125779964</name>
</gene>
<proteinExistence type="predicted"/>
<dbReference type="RefSeq" id="XP_049317228.1">
    <property type="nucleotide sequence ID" value="XM_049461271.1"/>
</dbReference>
<feature type="region of interest" description="Disordered" evidence="1">
    <location>
        <begin position="198"/>
        <end position="240"/>
    </location>
</feature>
<dbReference type="GeneID" id="125779964"/>
<feature type="compositionally biased region" description="Low complexity" evidence="1">
    <location>
        <begin position="199"/>
        <end position="229"/>
    </location>
</feature>
<evidence type="ECO:0000313" key="3">
    <source>
        <dbReference type="RefSeq" id="XP_049317228.1"/>
    </source>
</evidence>
<dbReference type="Gene3D" id="3.10.10.10">
    <property type="entry name" value="HIV Type 1 Reverse Transcriptase, subunit A, domain 1"/>
    <property type="match status" value="1"/>
</dbReference>
<dbReference type="Proteomes" id="UP001652620">
    <property type="component" value="Unplaced"/>
</dbReference>
<feature type="compositionally biased region" description="Polar residues" evidence="1">
    <location>
        <begin position="230"/>
        <end position="240"/>
    </location>
</feature>
<keyword evidence="2" id="KW-1185">Reference proteome</keyword>
<protein>
    <submittedName>
        <fullName evidence="3">GATA zinc finger domain-containing protein 15-like</fullName>
    </submittedName>
</protein>
<evidence type="ECO:0000256" key="1">
    <source>
        <dbReference type="SAM" id="MobiDB-lite"/>
    </source>
</evidence>
<organism evidence="2 3">
    <name type="scientific">Bactrocera dorsalis</name>
    <name type="common">Oriental fruit fly</name>
    <name type="synonym">Dacus dorsalis</name>
    <dbReference type="NCBI Taxonomy" id="27457"/>
    <lineage>
        <taxon>Eukaryota</taxon>
        <taxon>Metazoa</taxon>
        <taxon>Ecdysozoa</taxon>
        <taxon>Arthropoda</taxon>
        <taxon>Hexapoda</taxon>
        <taxon>Insecta</taxon>
        <taxon>Pterygota</taxon>
        <taxon>Neoptera</taxon>
        <taxon>Endopterygota</taxon>
        <taxon>Diptera</taxon>
        <taxon>Brachycera</taxon>
        <taxon>Muscomorpha</taxon>
        <taxon>Tephritoidea</taxon>
        <taxon>Tephritidae</taxon>
        <taxon>Bactrocera</taxon>
        <taxon>Bactrocera</taxon>
    </lineage>
</organism>